<dbReference type="Proteomes" id="UP000051061">
    <property type="component" value="Unassembled WGS sequence"/>
</dbReference>
<dbReference type="Pfam" id="PF05573">
    <property type="entry name" value="NosL"/>
    <property type="match status" value="1"/>
</dbReference>
<protein>
    <recommendedName>
        <fullName evidence="3">Copper chaperone NosL</fullName>
    </recommendedName>
</protein>
<evidence type="ECO:0000313" key="2">
    <source>
        <dbReference type="Proteomes" id="UP000051061"/>
    </source>
</evidence>
<organism evidence="1 2">
    <name type="scientific">Alkalicoccobacillus plakortidis</name>
    <dbReference type="NCBI Taxonomy" id="444060"/>
    <lineage>
        <taxon>Bacteria</taxon>
        <taxon>Bacillati</taxon>
        <taxon>Bacillota</taxon>
        <taxon>Bacilli</taxon>
        <taxon>Bacillales</taxon>
        <taxon>Bacillaceae</taxon>
        <taxon>Alkalicoccobacillus</taxon>
    </lineage>
</organism>
<sequence length="146" mass="16101">MIATVLLGLALSACNHVSTDAHDIHDVDTCIICNMGIHNVQAATQIVMEDGTAEKFDDIGCLVQFMIENPDLAPTFHTAYANGYDTQEWFDMTEGAFVYHKDIVTPMGNGVISFSTVEAAESYVETYEPGEILLYGELEAHDWNSF</sequence>
<keyword evidence="2" id="KW-1185">Reference proteome</keyword>
<dbReference type="PANTHER" id="PTHR41247">
    <property type="entry name" value="HTH-TYPE TRANSCRIPTIONAL REPRESSOR YCNK"/>
    <property type="match status" value="1"/>
</dbReference>
<dbReference type="EMBL" id="LJJD01000003">
    <property type="protein sequence ID" value="KQL59052.1"/>
    <property type="molecule type" value="Genomic_DNA"/>
</dbReference>
<dbReference type="PANTHER" id="PTHR41247:SF1">
    <property type="entry name" value="HTH-TYPE TRANSCRIPTIONAL REPRESSOR YCNK"/>
    <property type="match status" value="1"/>
</dbReference>
<name>A0A9D5DRG7_9BACI</name>
<dbReference type="InterPro" id="IPR008719">
    <property type="entry name" value="N2O_reductase_NosL"/>
</dbReference>
<accession>A0A9D5DRG7</accession>
<dbReference type="SUPFAM" id="SSF160387">
    <property type="entry name" value="NosL/MerB-like"/>
    <property type="match status" value="1"/>
</dbReference>
<dbReference type="AlphaFoldDB" id="A0A9D5DRG7"/>
<gene>
    <name evidence="1" type="ORF">AN965_00730</name>
</gene>
<evidence type="ECO:0000313" key="1">
    <source>
        <dbReference type="EMBL" id="KQL59052.1"/>
    </source>
</evidence>
<evidence type="ECO:0008006" key="3">
    <source>
        <dbReference type="Google" id="ProtNLM"/>
    </source>
</evidence>
<reference evidence="1 2" key="1">
    <citation type="submission" date="2015-09" db="EMBL/GenBank/DDBJ databases">
        <title>Genome sequencing project for genomic taxonomy and phylogenomics of Bacillus-like bacteria.</title>
        <authorList>
            <person name="Liu B."/>
            <person name="Wang J."/>
            <person name="Zhu Y."/>
            <person name="Liu G."/>
            <person name="Chen Q."/>
            <person name="Chen Z."/>
            <person name="Lan J."/>
            <person name="Che J."/>
            <person name="Ge C."/>
            <person name="Shi H."/>
            <person name="Pan Z."/>
            <person name="Liu X."/>
        </authorList>
    </citation>
    <scope>NUCLEOTIDE SEQUENCE [LARGE SCALE GENOMIC DNA]</scope>
    <source>
        <strain evidence="1 2">DSM 19153</strain>
    </source>
</reference>
<proteinExistence type="predicted"/>
<comment type="caution">
    <text evidence="1">The sequence shown here is derived from an EMBL/GenBank/DDBJ whole genome shotgun (WGS) entry which is preliminary data.</text>
</comment>